<dbReference type="Gene3D" id="3.40.630.30">
    <property type="match status" value="1"/>
</dbReference>
<dbReference type="PRINTS" id="PR01549">
    <property type="entry name" value="AUTOINDCRSYN"/>
</dbReference>
<dbReference type="Proteomes" id="UP000290565">
    <property type="component" value="Unassembled WGS sequence"/>
</dbReference>
<keyword evidence="4" id="KW-0949">S-adenosyl-L-methionine</keyword>
<sequence>MIQLIAPAFYGEFSTSLVEMHQLRHRVFKLRMAWDVQTSGDMELDDFDALSPIYLVQMSPSGQVQGAVRLLPTLGPTMLRDIFPALLGGQPAPSAPEVWESSRFAIDVAADAPKGDHGITRAAYELFAGMVEFGLSRQLTDIVTVTDVRMERILRRAGWPLRRIGNPAAIGSTLAVAGYLEISRGTLASLRKSGGFSTPVLWTPVVSEAA</sequence>
<dbReference type="RefSeq" id="WP_128944101.1">
    <property type="nucleotide sequence ID" value="NZ_LBJM01000016.1"/>
</dbReference>
<evidence type="ECO:0000256" key="7">
    <source>
        <dbReference type="PROSITE-ProRule" id="PRU00533"/>
    </source>
</evidence>
<dbReference type="InterPro" id="IPR016181">
    <property type="entry name" value="Acyl_CoA_acyltransferase"/>
</dbReference>
<evidence type="ECO:0000256" key="2">
    <source>
        <dbReference type="ARBA" id="ARBA00022654"/>
    </source>
</evidence>
<organism evidence="8 9">
    <name type="scientific">Bradyrhizobium zhanjiangense</name>
    <dbReference type="NCBI Taxonomy" id="1325107"/>
    <lineage>
        <taxon>Bacteria</taxon>
        <taxon>Pseudomonadati</taxon>
        <taxon>Pseudomonadota</taxon>
        <taxon>Alphaproteobacteria</taxon>
        <taxon>Hyphomicrobiales</taxon>
        <taxon>Nitrobacteraceae</taxon>
        <taxon>Bradyrhizobium</taxon>
    </lineage>
</organism>
<keyword evidence="2 7" id="KW-0673">Quorum sensing</keyword>
<accession>A0A4Q0SUA5</accession>
<comment type="caution">
    <text evidence="8">The sequence shown here is derived from an EMBL/GenBank/DDBJ whole genome shotgun (WGS) entry which is preliminary data.</text>
</comment>
<comment type="similarity">
    <text evidence="7">Belongs to the autoinducer synthase family.</text>
</comment>
<dbReference type="GO" id="GO:0061579">
    <property type="term" value="F:N-acyl homoserine lactone synthase activity"/>
    <property type="evidence" value="ECO:0007669"/>
    <property type="project" value="UniProtKB-EC"/>
</dbReference>
<keyword evidence="5 7" id="KW-0071">Autoinducer synthesis</keyword>
<evidence type="ECO:0000256" key="3">
    <source>
        <dbReference type="ARBA" id="ARBA00022679"/>
    </source>
</evidence>
<evidence type="ECO:0000313" key="9">
    <source>
        <dbReference type="Proteomes" id="UP000290565"/>
    </source>
</evidence>
<dbReference type="PANTHER" id="PTHR39322:SF1">
    <property type="entry name" value="ISOVALERYL-HOMOSERINE LACTONE SYNTHASE"/>
    <property type="match status" value="1"/>
</dbReference>
<evidence type="ECO:0000256" key="5">
    <source>
        <dbReference type="ARBA" id="ARBA00022929"/>
    </source>
</evidence>
<evidence type="ECO:0000256" key="1">
    <source>
        <dbReference type="ARBA" id="ARBA00012340"/>
    </source>
</evidence>
<dbReference type="EC" id="2.3.1.184" evidence="1"/>
<evidence type="ECO:0000256" key="6">
    <source>
        <dbReference type="ARBA" id="ARBA00048576"/>
    </source>
</evidence>
<evidence type="ECO:0000313" key="8">
    <source>
        <dbReference type="EMBL" id="RXH41606.1"/>
    </source>
</evidence>
<dbReference type="PROSITE" id="PS51187">
    <property type="entry name" value="AUTOINDUCER_SYNTH_2"/>
    <property type="match status" value="1"/>
</dbReference>
<dbReference type="GO" id="GO:0007165">
    <property type="term" value="P:signal transduction"/>
    <property type="evidence" value="ECO:0007669"/>
    <property type="project" value="TreeGrafter"/>
</dbReference>
<reference evidence="8 9" key="1">
    <citation type="submission" date="2015-04" db="EMBL/GenBank/DDBJ databases">
        <title>Comparative genomics of rhizobia nodulating Arachis hypogaea in China.</title>
        <authorList>
            <person name="Li Y."/>
        </authorList>
    </citation>
    <scope>NUCLEOTIDE SEQUENCE [LARGE SCALE GENOMIC DNA]</scope>
    <source>
        <strain evidence="8 9">CCBAU 51787</strain>
    </source>
</reference>
<keyword evidence="3" id="KW-0808">Transferase</keyword>
<evidence type="ECO:0000256" key="4">
    <source>
        <dbReference type="ARBA" id="ARBA00022691"/>
    </source>
</evidence>
<dbReference type="InterPro" id="IPR001690">
    <property type="entry name" value="Autoind_synthase"/>
</dbReference>
<dbReference type="PROSITE" id="PS00949">
    <property type="entry name" value="AUTOINDUCER_SYNTH_1"/>
    <property type="match status" value="1"/>
</dbReference>
<dbReference type="InterPro" id="IPR018311">
    <property type="entry name" value="Autoind_synth_CS"/>
</dbReference>
<protein>
    <recommendedName>
        <fullName evidence="1">acyl-homoserine-lactone synthase</fullName>
        <ecNumber evidence="1">2.3.1.184</ecNumber>
    </recommendedName>
</protein>
<dbReference type="Pfam" id="PF00765">
    <property type="entry name" value="Autoind_synth"/>
    <property type="match status" value="1"/>
</dbReference>
<dbReference type="GO" id="GO:0009372">
    <property type="term" value="P:quorum sensing"/>
    <property type="evidence" value="ECO:0007669"/>
    <property type="project" value="UniProtKB-UniRule"/>
</dbReference>
<dbReference type="AlphaFoldDB" id="A0A4Q0SUA5"/>
<dbReference type="PANTHER" id="PTHR39322">
    <property type="entry name" value="ACYL-HOMOSERINE-LACTONE SYNTHASE"/>
    <property type="match status" value="1"/>
</dbReference>
<dbReference type="SUPFAM" id="SSF55729">
    <property type="entry name" value="Acyl-CoA N-acyltransferases (Nat)"/>
    <property type="match status" value="1"/>
</dbReference>
<gene>
    <name evidence="8" type="ORF">XH94_08085</name>
</gene>
<comment type="catalytic activity">
    <reaction evidence="6">
        <text>a fatty acyl-[ACP] + S-adenosyl-L-methionine = an N-acyl-L-homoserine lactone + S-methyl-5'-thioadenosine + holo-[ACP] + H(+)</text>
        <dbReference type="Rhea" id="RHEA:10096"/>
        <dbReference type="Rhea" id="RHEA-COMP:9685"/>
        <dbReference type="Rhea" id="RHEA-COMP:14125"/>
        <dbReference type="ChEBI" id="CHEBI:15378"/>
        <dbReference type="ChEBI" id="CHEBI:17509"/>
        <dbReference type="ChEBI" id="CHEBI:55474"/>
        <dbReference type="ChEBI" id="CHEBI:59789"/>
        <dbReference type="ChEBI" id="CHEBI:64479"/>
        <dbReference type="ChEBI" id="CHEBI:138651"/>
        <dbReference type="EC" id="2.3.1.184"/>
    </reaction>
</comment>
<proteinExistence type="inferred from homology"/>
<dbReference type="EMBL" id="LBJM01000016">
    <property type="protein sequence ID" value="RXH41606.1"/>
    <property type="molecule type" value="Genomic_DNA"/>
</dbReference>
<name>A0A4Q0SUA5_9BRAD</name>